<dbReference type="PANTHER" id="PTHR41247:SF1">
    <property type="entry name" value="HTH-TYPE TRANSCRIPTIONAL REPRESSOR YCNK"/>
    <property type="match status" value="1"/>
</dbReference>
<dbReference type="AlphaFoldDB" id="F0F2Q1"/>
<dbReference type="Proteomes" id="UP000004088">
    <property type="component" value="Unassembled WGS sequence"/>
</dbReference>
<evidence type="ECO:0000313" key="2">
    <source>
        <dbReference type="Proteomes" id="UP000004088"/>
    </source>
</evidence>
<dbReference type="HOGENOM" id="CLU_096026_0_1_4"/>
<dbReference type="EC" id="5.3.4.1" evidence="1"/>
<protein>
    <submittedName>
        <fullName evidence="1">NosL</fullName>
        <ecNumber evidence="1">5.3.4.1</ecNumber>
    </submittedName>
</protein>
<dbReference type="STRING" id="888741.HMPREF9098_2359"/>
<keyword evidence="2" id="KW-1185">Reference proteome</keyword>
<comment type="caution">
    <text evidence="1">The sequence shown here is derived from an EMBL/GenBank/DDBJ whole genome shotgun (WGS) entry which is preliminary data.</text>
</comment>
<dbReference type="PROSITE" id="PS51257">
    <property type="entry name" value="PROKAR_LIPOPROTEIN"/>
    <property type="match status" value="1"/>
</dbReference>
<dbReference type="Pfam" id="PF05573">
    <property type="entry name" value="NosL"/>
    <property type="match status" value="1"/>
</dbReference>
<dbReference type="Gene3D" id="3.30.70.2050">
    <property type="match status" value="1"/>
</dbReference>
<dbReference type="Gene3D" id="3.30.70.2060">
    <property type="match status" value="1"/>
</dbReference>
<evidence type="ECO:0000313" key="1">
    <source>
        <dbReference type="EMBL" id="EGC16190.1"/>
    </source>
</evidence>
<dbReference type="SUPFAM" id="SSF160387">
    <property type="entry name" value="NosL/MerB-like"/>
    <property type="match status" value="1"/>
</dbReference>
<dbReference type="PANTHER" id="PTHR41247">
    <property type="entry name" value="HTH-TYPE TRANSCRIPTIONAL REPRESSOR YCNK"/>
    <property type="match status" value="1"/>
</dbReference>
<reference evidence="1 2" key="1">
    <citation type="submission" date="2011-01" db="EMBL/GenBank/DDBJ databases">
        <authorList>
            <person name="Muzny D."/>
            <person name="Qin X."/>
            <person name="Deng J."/>
            <person name="Jiang H."/>
            <person name="Liu Y."/>
            <person name="Qu J."/>
            <person name="Song X.-Z."/>
            <person name="Zhang L."/>
            <person name="Thornton R."/>
            <person name="Coyle M."/>
            <person name="Francisco L."/>
            <person name="Jackson L."/>
            <person name="Javaid M."/>
            <person name="Korchina V."/>
            <person name="Kovar C."/>
            <person name="Mata R."/>
            <person name="Mathew T."/>
            <person name="Ngo R."/>
            <person name="Nguyen L."/>
            <person name="Nguyen N."/>
            <person name="Okwuonu G."/>
            <person name="Ongeri F."/>
            <person name="Pham C."/>
            <person name="Simmons D."/>
            <person name="Wilczek-Boney K."/>
            <person name="Hale W."/>
            <person name="Jakkamsetti A."/>
            <person name="Pham P."/>
            <person name="Ruth R."/>
            <person name="San Lucas F."/>
            <person name="Warren J."/>
            <person name="Zhang J."/>
            <person name="Zhao Z."/>
            <person name="Zhou C."/>
            <person name="Zhu D."/>
            <person name="Lee S."/>
            <person name="Bess C."/>
            <person name="Blankenburg K."/>
            <person name="Forbes L."/>
            <person name="Fu Q."/>
            <person name="Gubbala S."/>
            <person name="Hirani K."/>
            <person name="Jayaseelan J.C."/>
            <person name="Lara F."/>
            <person name="Munidasa M."/>
            <person name="Palculict T."/>
            <person name="Patil S."/>
            <person name="Pu L.-L."/>
            <person name="Saada N."/>
            <person name="Tang L."/>
            <person name="Weissenberger G."/>
            <person name="Zhu Y."/>
            <person name="Hemphill L."/>
            <person name="Shang Y."/>
            <person name="Youmans B."/>
            <person name="Ayvaz T."/>
            <person name="Ross M."/>
            <person name="Santibanez J."/>
            <person name="Aqrawi P."/>
            <person name="Gross S."/>
            <person name="Joshi V."/>
            <person name="Fowler G."/>
            <person name="Nazareth L."/>
            <person name="Reid J."/>
            <person name="Worley K."/>
            <person name="Petrosino J."/>
            <person name="Highlander S."/>
            <person name="Gibbs R."/>
        </authorList>
    </citation>
    <scope>NUCLEOTIDE SEQUENCE [LARGE SCALE GENOMIC DNA]</scope>
    <source>
        <strain evidence="1 2">ATCC 33394</strain>
    </source>
</reference>
<keyword evidence="1" id="KW-0413">Isomerase</keyword>
<organism evidence="1 2">
    <name type="scientific">Kingella denitrificans ATCC 33394</name>
    <dbReference type="NCBI Taxonomy" id="888741"/>
    <lineage>
        <taxon>Bacteria</taxon>
        <taxon>Pseudomonadati</taxon>
        <taxon>Pseudomonadota</taxon>
        <taxon>Betaproteobacteria</taxon>
        <taxon>Neisseriales</taxon>
        <taxon>Neisseriaceae</taxon>
        <taxon>Kingella</taxon>
    </lineage>
</organism>
<dbReference type="GO" id="GO:0003756">
    <property type="term" value="F:protein disulfide isomerase activity"/>
    <property type="evidence" value="ECO:0007669"/>
    <property type="project" value="UniProtKB-EC"/>
</dbReference>
<name>F0F2Q1_9NEIS</name>
<accession>F0F2Q1</accession>
<proteinExistence type="predicted"/>
<gene>
    <name evidence="1" type="primary">nosL</name>
    <name evidence="1" type="ORF">HMPREF9098_2359</name>
</gene>
<dbReference type="InterPro" id="IPR008719">
    <property type="entry name" value="N2O_reductase_NosL"/>
</dbReference>
<sequence>MLNKLIPIALTGLLLAACGETSDSAKPPPPPKNFTAESKGYYCTMNLTEHVGGKAQIILESRPDEPVWFSTVNQAFGFTRHPGEPKDIAAIYVTDMGQPNSDTAWIDAKTAYYVIESKFVSGMKTVDSVPFSDLAKAEAFAKENGGRVIRFDEMPDEWIYK</sequence>
<dbReference type="EMBL" id="AEWV01000045">
    <property type="protein sequence ID" value="EGC16190.1"/>
    <property type="molecule type" value="Genomic_DNA"/>
</dbReference>